<gene>
    <name evidence="3" type="ORF">PHA8399_00181</name>
</gene>
<keyword evidence="2" id="KW-0812">Transmembrane</keyword>
<evidence type="ECO:0000313" key="3">
    <source>
        <dbReference type="EMBL" id="CUH98074.1"/>
    </source>
</evidence>
<keyword evidence="2" id="KW-1133">Transmembrane helix</keyword>
<dbReference type="EMBL" id="CYSR01000002">
    <property type="protein sequence ID" value="CUH98074.1"/>
    <property type="molecule type" value="Genomic_DNA"/>
</dbReference>
<organism evidence="3 4">
    <name type="scientific">Leisingera aquaemixtae</name>
    <dbReference type="NCBI Taxonomy" id="1396826"/>
    <lineage>
        <taxon>Bacteria</taxon>
        <taxon>Pseudomonadati</taxon>
        <taxon>Pseudomonadota</taxon>
        <taxon>Alphaproteobacteria</taxon>
        <taxon>Rhodobacterales</taxon>
        <taxon>Roseobacteraceae</taxon>
        <taxon>Leisingera</taxon>
    </lineage>
</organism>
<name>A0A0N7M3X8_9RHOB</name>
<dbReference type="Proteomes" id="UP000051326">
    <property type="component" value="Unassembled WGS sequence"/>
</dbReference>
<evidence type="ECO:0000256" key="2">
    <source>
        <dbReference type="SAM" id="Phobius"/>
    </source>
</evidence>
<feature type="region of interest" description="Disordered" evidence="1">
    <location>
        <begin position="191"/>
        <end position="210"/>
    </location>
</feature>
<evidence type="ECO:0000256" key="1">
    <source>
        <dbReference type="SAM" id="MobiDB-lite"/>
    </source>
</evidence>
<keyword evidence="2" id="KW-0472">Membrane</keyword>
<evidence type="ECO:0000313" key="4">
    <source>
        <dbReference type="Proteomes" id="UP000051326"/>
    </source>
</evidence>
<feature type="transmembrane region" description="Helical" evidence="2">
    <location>
        <begin position="32"/>
        <end position="50"/>
    </location>
</feature>
<dbReference type="AlphaFoldDB" id="A0A0N7M3X8"/>
<sequence length="210" mass="23792">MLTLLSRQISSRLPGPARRFLNGTQGSVSIEFAFYAPLLLGLFAAIYTFFDAFRQESINMKAAYTVSDLISRETNYVNEAYIDSMHALATELVRSDTTLSTRISVVRWDEADKRYYVDWSKVRGSVFQEWVDGTINEVKDNLPAMPDQERVILVETWNEIQPAFNVGIPLMDVQNFVFTRPRFAPQVVFVEDKGNGNNHNDDAEKAGPPA</sequence>
<protein>
    <submittedName>
        <fullName evidence="3">Flp pilus assembly protein TadG</fullName>
    </submittedName>
</protein>
<dbReference type="STRING" id="1396826.PHA8399_00181"/>
<dbReference type="RefSeq" id="WP_058284326.1">
    <property type="nucleotide sequence ID" value="NZ_CYSR01000002.1"/>
</dbReference>
<reference evidence="3 4" key="1">
    <citation type="submission" date="2015-09" db="EMBL/GenBank/DDBJ databases">
        <authorList>
            <consortium name="Swine Surveillance"/>
        </authorList>
    </citation>
    <scope>NUCLEOTIDE SEQUENCE [LARGE SCALE GENOMIC DNA]</scope>
    <source>
        <strain evidence="3 4">CECT 8399</strain>
    </source>
</reference>
<accession>A0A0N7M3X8</accession>
<proteinExistence type="predicted"/>